<evidence type="ECO:0000256" key="1">
    <source>
        <dbReference type="ARBA" id="ARBA00001946"/>
    </source>
</evidence>
<dbReference type="InterPro" id="IPR020476">
    <property type="entry name" value="Nudix_hydrolase"/>
</dbReference>
<dbReference type="InterPro" id="IPR020084">
    <property type="entry name" value="NUDIX_hydrolase_CS"/>
</dbReference>
<dbReference type="PROSITE" id="PS00893">
    <property type="entry name" value="NUDIX_BOX"/>
    <property type="match status" value="1"/>
</dbReference>
<evidence type="ECO:0000313" key="6">
    <source>
        <dbReference type="EMBL" id="KUN74580.1"/>
    </source>
</evidence>
<evidence type="ECO:0000313" key="7">
    <source>
        <dbReference type="Proteomes" id="UP000053669"/>
    </source>
</evidence>
<comment type="cofactor">
    <cofactor evidence="1">
        <name>Mg(2+)</name>
        <dbReference type="ChEBI" id="CHEBI:18420"/>
    </cofactor>
</comment>
<feature type="domain" description="Nudix hydrolase" evidence="5">
    <location>
        <begin position="11"/>
        <end position="135"/>
    </location>
</feature>
<dbReference type="PROSITE" id="PS51462">
    <property type="entry name" value="NUDIX"/>
    <property type="match status" value="1"/>
</dbReference>
<dbReference type="InterPro" id="IPR000086">
    <property type="entry name" value="NUDIX_hydrolase_dom"/>
</dbReference>
<name>A0A117R6Z1_9ACTN</name>
<dbReference type="CDD" id="cd04690">
    <property type="entry name" value="NUDIX_Hydrolase"/>
    <property type="match status" value="1"/>
</dbReference>
<evidence type="ECO:0000256" key="4">
    <source>
        <dbReference type="RuleBase" id="RU003476"/>
    </source>
</evidence>
<evidence type="ECO:0000256" key="2">
    <source>
        <dbReference type="ARBA" id="ARBA00005582"/>
    </source>
</evidence>
<gene>
    <name evidence="6" type="ORF">AQJ46_03340</name>
</gene>
<reference evidence="6 7" key="1">
    <citation type="submission" date="2015-10" db="EMBL/GenBank/DDBJ databases">
        <title>Draft genome sequence of Streptomyces canus DSM 40017, type strain for the species Streptomyces canus.</title>
        <authorList>
            <person name="Ruckert C."/>
            <person name="Winkler A."/>
            <person name="Kalinowski J."/>
            <person name="Kampfer P."/>
            <person name="Glaeser S."/>
        </authorList>
    </citation>
    <scope>NUCLEOTIDE SEQUENCE [LARGE SCALE GENOMIC DNA]</scope>
    <source>
        <strain evidence="6 7">DSM 40017</strain>
    </source>
</reference>
<dbReference type="Proteomes" id="UP000053669">
    <property type="component" value="Unassembled WGS sequence"/>
</dbReference>
<dbReference type="RefSeq" id="WP_059204105.1">
    <property type="nucleotide sequence ID" value="NZ_KQ948656.1"/>
</dbReference>
<dbReference type="InterPro" id="IPR015797">
    <property type="entry name" value="NUDIX_hydrolase-like_dom_sf"/>
</dbReference>
<organism evidence="6 7">
    <name type="scientific">Streptomyces canus</name>
    <dbReference type="NCBI Taxonomy" id="58343"/>
    <lineage>
        <taxon>Bacteria</taxon>
        <taxon>Bacillati</taxon>
        <taxon>Actinomycetota</taxon>
        <taxon>Actinomycetes</taxon>
        <taxon>Kitasatosporales</taxon>
        <taxon>Streptomycetaceae</taxon>
        <taxon>Streptomyces</taxon>
        <taxon>Streptomyces aurantiacus group</taxon>
    </lineage>
</organism>
<sequence length="140" mass="15084">MSEHVTESDGGSLVVAAAVIIRSGRLLVVSKTAAPDVFYLPGGKPDPGEDLETALLRELWEELGVVPVAFSPLQEVRALAALERIPMSMTVYATTITDLPRPAAELSAMRWITGREPDLTLAPAVRDQVLPLLRSRGLLD</sequence>
<dbReference type="STRING" id="58343.AQJ46_03340"/>
<dbReference type="PANTHER" id="PTHR43046">
    <property type="entry name" value="GDP-MANNOSE MANNOSYL HYDROLASE"/>
    <property type="match status" value="1"/>
</dbReference>
<keyword evidence="3 4" id="KW-0378">Hydrolase</keyword>
<evidence type="ECO:0000256" key="3">
    <source>
        <dbReference type="ARBA" id="ARBA00022801"/>
    </source>
</evidence>
<dbReference type="PANTHER" id="PTHR43046:SF2">
    <property type="entry name" value="8-OXO-DGTP DIPHOSPHATASE-RELATED"/>
    <property type="match status" value="1"/>
</dbReference>
<accession>A0A117R6Z1</accession>
<dbReference type="GO" id="GO:0016787">
    <property type="term" value="F:hydrolase activity"/>
    <property type="evidence" value="ECO:0007669"/>
    <property type="project" value="UniProtKB-KW"/>
</dbReference>
<comment type="caution">
    <text evidence="6">The sequence shown here is derived from an EMBL/GenBank/DDBJ whole genome shotgun (WGS) entry which is preliminary data.</text>
</comment>
<dbReference type="EMBL" id="LMWU01000001">
    <property type="protein sequence ID" value="KUN74580.1"/>
    <property type="molecule type" value="Genomic_DNA"/>
</dbReference>
<dbReference type="PRINTS" id="PR00502">
    <property type="entry name" value="NUDIXFAMILY"/>
</dbReference>
<proteinExistence type="inferred from homology"/>
<dbReference type="AlphaFoldDB" id="A0A117R6Z1"/>
<protein>
    <submittedName>
        <fullName evidence="6">NUDIX hydrolase</fullName>
    </submittedName>
</protein>
<dbReference type="SUPFAM" id="SSF55811">
    <property type="entry name" value="Nudix"/>
    <property type="match status" value="1"/>
</dbReference>
<dbReference type="Pfam" id="PF00293">
    <property type="entry name" value="NUDIX"/>
    <property type="match status" value="1"/>
</dbReference>
<evidence type="ECO:0000259" key="5">
    <source>
        <dbReference type="PROSITE" id="PS51462"/>
    </source>
</evidence>
<dbReference type="Gene3D" id="3.90.79.10">
    <property type="entry name" value="Nucleoside Triphosphate Pyrophosphohydrolase"/>
    <property type="match status" value="1"/>
</dbReference>
<comment type="similarity">
    <text evidence="2 4">Belongs to the Nudix hydrolase family.</text>
</comment>